<feature type="region of interest" description="Disordered" evidence="1">
    <location>
        <begin position="96"/>
        <end position="119"/>
    </location>
</feature>
<proteinExistence type="predicted"/>
<organism evidence="2 3">
    <name type="scientific">Agrobacterium larrymoorei</name>
    <dbReference type="NCBI Taxonomy" id="160699"/>
    <lineage>
        <taxon>Bacteria</taxon>
        <taxon>Pseudomonadati</taxon>
        <taxon>Pseudomonadota</taxon>
        <taxon>Alphaproteobacteria</taxon>
        <taxon>Hyphomicrobiales</taxon>
        <taxon>Rhizobiaceae</taxon>
        <taxon>Rhizobium/Agrobacterium group</taxon>
        <taxon>Agrobacterium</taxon>
    </lineage>
</organism>
<dbReference type="RefSeq" id="WP_309771350.1">
    <property type="nucleotide sequence ID" value="NZ_JAVIZC010000003.1"/>
</dbReference>
<protein>
    <submittedName>
        <fullName evidence="2">Uncharacterized protein</fullName>
    </submittedName>
</protein>
<dbReference type="AlphaFoldDB" id="A0AAJ2BBV8"/>
<name>A0AAJ2BBV8_9HYPH</name>
<dbReference type="EMBL" id="JAVIZC010000003">
    <property type="protein sequence ID" value="MDR6102764.1"/>
    <property type="molecule type" value="Genomic_DNA"/>
</dbReference>
<dbReference type="Proteomes" id="UP001255601">
    <property type="component" value="Unassembled WGS sequence"/>
</dbReference>
<evidence type="ECO:0000313" key="2">
    <source>
        <dbReference type="EMBL" id="MDR6102764.1"/>
    </source>
</evidence>
<feature type="compositionally biased region" description="Pro residues" evidence="1">
    <location>
        <begin position="100"/>
        <end position="119"/>
    </location>
</feature>
<comment type="caution">
    <text evidence="2">The sequence shown here is derived from an EMBL/GenBank/DDBJ whole genome shotgun (WGS) entry which is preliminary data.</text>
</comment>
<evidence type="ECO:0000313" key="3">
    <source>
        <dbReference type="Proteomes" id="UP001255601"/>
    </source>
</evidence>
<evidence type="ECO:0000256" key="1">
    <source>
        <dbReference type="SAM" id="MobiDB-lite"/>
    </source>
</evidence>
<reference evidence="2" key="1">
    <citation type="submission" date="2023-08" db="EMBL/GenBank/DDBJ databases">
        <title>Functional and genomic diversity of the sorghum phyllosphere microbiome.</title>
        <authorList>
            <person name="Shade A."/>
        </authorList>
    </citation>
    <scope>NUCLEOTIDE SEQUENCE</scope>
    <source>
        <strain evidence="2">SORGH_AS_0974</strain>
    </source>
</reference>
<sequence>MIKAPECVSDMIRVLQQELNKILNNHGQIHMDRRTSALVVYNLGRIAQHAANLENAWSQAEWNRRAAADRLELLKHISAEAEEVLGLMKPGGPKANVVVPFPPRPTTPQPPTPPGGNAA</sequence>
<gene>
    <name evidence="2" type="ORF">QE369_002961</name>
</gene>
<accession>A0AAJ2BBV8</accession>